<dbReference type="AlphaFoldDB" id="A0A396HGW2"/>
<dbReference type="InterPro" id="IPR003656">
    <property type="entry name" value="Znf_BED"/>
</dbReference>
<dbReference type="GO" id="GO:0003677">
    <property type="term" value="F:DNA binding"/>
    <property type="evidence" value="ECO:0007669"/>
    <property type="project" value="InterPro"/>
</dbReference>
<feature type="domain" description="BED-type" evidence="7">
    <location>
        <begin position="25"/>
        <end position="77"/>
    </location>
</feature>
<dbReference type="InterPro" id="IPR053031">
    <property type="entry name" value="Cuticle_assoc_protein"/>
</dbReference>
<evidence type="ECO:0000256" key="3">
    <source>
        <dbReference type="ARBA" id="ARBA00022833"/>
    </source>
</evidence>
<dbReference type="InterPro" id="IPR036236">
    <property type="entry name" value="Znf_C2H2_sf"/>
</dbReference>
<dbReference type="GO" id="GO:0008270">
    <property type="term" value="F:zinc ion binding"/>
    <property type="evidence" value="ECO:0007669"/>
    <property type="project" value="UniProtKB-KW"/>
</dbReference>
<dbReference type="OrthoDB" id="1407510at2759"/>
<keyword evidence="1" id="KW-0479">Metal-binding</keyword>
<comment type="caution">
    <text evidence="8">The sequence shown here is derived from an EMBL/GenBank/DDBJ whole genome shotgun (WGS) entry which is preliminary data.</text>
</comment>
<dbReference type="PANTHER" id="PTHR34396:SF22">
    <property type="entry name" value="ZINC FINGER BED DOMAIN-CONTAINING PROTEIN DAYSLEEPER-LIKE"/>
    <property type="match status" value="1"/>
</dbReference>
<dbReference type="EMBL" id="PSQE01000006">
    <property type="protein sequence ID" value="RHN52580.1"/>
    <property type="molecule type" value="Genomic_DNA"/>
</dbReference>
<organism evidence="8 9">
    <name type="scientific">Medicago truncatula</name>
    <name type="common">Barrel medic</name>
    <name type="synonym">Medicago tribuloides</name>
    <dbReference type="NCBI Taxonomy" id="3880"/>
    <lineage>
        <taxon>Eukaryota</taxon>
        <taxon>Viridiplantae</taxon>
        <taxon>Streptophyta</taxon>
        <taxon>Embryophyta</taxon>
        <taxon>Tracheophyta</taxon>
        <taxon>Spermatophyta</taxon>
        <taxon>Magnoliopsida</taxon>
        <taxon>eudicotyledons</taxon>
        <taxon>Gunneridae</taxon>
        <taxon>Pentapetalae</taxon>
        <taxon>rosids</taxon>
        <taxon>fabids</taxon>
        <taxon>Fabales</taxon>
        <taxon>Fabaceae</taxon>
        <taxon>Papilionoideae</taxon>
        <taxon>50 kb inversion clade</taxon>
        <taxon>NPAAA clade</taxon>
        <taxon>Hologalegina</taxon>
        <taxon>IRL clade</taxon>
        <taxon>Trifolieae</taxon>
        <taxon>Medicago</taxon>
    </lineage>
</organism>
<dbReference type="SMART" id="SM00614">
    <property type="entry name" value="ZnF_BED"/>
    <property type="match status" value="1"/>
</dbReference>
<sequence length="434" mass="48363">MTNEITTSSEIDYECEDFNSSKRPKMTSKVWDEMERVQTTEGNKVLCKYCGKLLQDNCGTSHLKRHLVICPKRPKPLGVVTQDSMPSGYLRGIYSAKDSGSSKALMVRPLKAEPQSQVICFSPAPNYGAATVTIASVKNTSGTIGELNHKSSPTLLLPSVESPRNQEELSLDDGEMNAFYASLDVESPFKSPTQDTTVITESSNTTSPCEETSKALKTLQDLLSKEFSVLLQTGQCGTVKSTIEYLSKMSAVNGISSEMRLLILEVSREFTRWSCDYNDASKKIESASSHIMKADKVEESLEANKNEFKEVLSLENELCNQLATLEQRKKELEEQINAIKANISVFQSAKITATKRKREVFEEAKTLKAQRDELREQVPHLKDEREVAKKIQENIQAEWLKLGEKFNKSLNGVNSSEKLDGKSSIQACQSENSL</sequence>
<dbReference type="Gramene" id="rna37273">
    <property type="protein sequence ID" value="RHN52580.1"/>
    <property type="gene ID" value="gene37273"/>
</dbReference>
<dbReference type="PROSITE" id="PS50808">
    <property type="entry name" value="ZF_BED"/>
    <property type="match status" value="1"/>
</dbReference>
<evidence type="ECO:0000256" key="6">
    <source>
        <dbReference type="SAM" id="MobiDB-lite"/>
    </source>
</evidence>
<keyword evidence="2 4" id="KW-0863">Zinc-finger</keyword>
<feature type="coiled-coil region" evidence="5">
    <location>
        <begin position="315"/>
        <end position="391"/>
    </location>
</feature>
<feature type="region of interest" description="Disordered" evidence="6">
    <location>
        <begin position="412"/>
        <end position="434"/>
    </location>
</feature>
<proteinExistence type="predicted"/>
<evidence type="ECO:0000256" key="4">
    <source>
        <dbReference type="PROSITE-ProRule" id="PRU00027"/>
    </source>
</evidence>
<evidence type="ECO:0000256" key="1">
    <source>
        <dbReference type="ARBA" id="ARBA00022723"/>
    </source>
</evidence>
<dbReference type="PANTHER" id="PTHR34396">
    <property type="entry name" value="OS03G0264950 PROTEIN-RELATED"/>
    <property type="match status" value="1"/>
</dbReference>
<dbReference type="Pfam" id="PF02892">
    <property type="entry name" value="zf-BED"/>
    <property type="match status" value="1"/>
</dbReference>
<accession>A0A396HGW2</accession>
<keyword evidence="3" id="KW-0862">Zinc</keyword>
<name>A0A396HGW2_MEDTR</name>
<dbReference type="Proteomes" id="UP000265566">
    <property type="component" value="Chromosome 6"/>
</dbReference>
<evidence type="ECO:0000313" key="8">
    <source>
        <dbReference type="EMBL" id="RHN52580.1"/>
    </source>
</evidence>
<protein>
    <submittedName>
        <fullName evidence="8">Putative transcription factor/ chromatin remodeling BED-type(Zn) family</fullName>
    </submittedName>
</protein>
<reference evidence="9" key="1">
    <citation type="journal article" date="2018" name="Nat. Plants">
        <title>Whole-genome landscape of Medicago truncatula symbiotic genes.</title>
        <authorList>
            <person name="Pecrix Y."/>
            <person name="Staton S.E."/>
            <person name="Sallet E."/>
            <person name="Lelandais-Briere C."/>
            <person name="Moreau S."/>
            <person name="Carrere S."/>
            <person name="Blein T."/>
            <person name="Jardinaud M.F."/>
            <person name="Latrasse D."/>
            <person name="Zouine M."/>
            <person name="Zahm M."/>
            <person name="Kreplak J."/>
            <person name="Mayjonade B."/>
            <person name="Satge C."/>
            <person name="Perez M."/>
            <person name="Cauet S."/>
            <person name="Marande W."/>
            <person name="Chantry-Darmon C."/>
            <person name="Lopez-Roques C."/>
            <person name="Bouchez O."/>
            <person name="Berard A."/>
            <person name="Debelle F."/>
            <person name="Munos S."/>
            <person name="Bendahmane A."/>
            <person name="Berges H."/>
            <person name="Niebel A."/>
            <person name="Buitink J."/>
            <person name="Frugier F."/>
            <person name="Benhamed M."/>
            <person name="Crespi M."/>
            <person name="Gouzy J."/>
            <person name="Gamas P."/>
        </authorList>
    </citation>
    <scope>NUCLEOTIDE SEQUENCE [LARGE SCALE GENOMIC DNA]</scope>
    <source>
        <strain evidence="9">cv. Jemalong A17</strain>
    </source>
</reference>
<keyword evidence="5" id="KW-0175">Coiled coil</keyword>
<evidence type="ECO:0000313" key="9">
    <source>
        <dbReference type="Proteomes" id="UP000265566"/>
    </source>
</evidence>
<gene>
    <name evidence="8" type="ORF">MtrunA17_Chr6g0482091</name>
</gene>
<dbReference type="SUPFAM" id="SSF57667">
    <property type="entry name" value="beta-beta-alpha zinc fingers"/>
    <property type="match status" value="1"/>
</dbReference>
<evidence type="ECO:0000259" key="7">
    <source>
        <dbReference type="PROSITE" id="PS50808"/>
    </source>
</evidence>
<evidence type="ECO:0000256" key="2">
    <source>
        <dbReference type="ARBA" id="ARBA00022771"/>
    </source>
</evidence>
<feature type="compositionally biased region" description="Polar residues" evidence="6">
    <location>
        <begin position="423"/>
        <end position="434"/>
    </location>
</feature>
<evidence type="ECO:0000256" key="5">
    <source>
        <dbReference type="SAM" id="Coils"/>
    </source>
</evidence>